<accession>A0A934JSF9</accession>
<dbReference type="PANTHER" id="PTHR43540:SF15">
    <property type="entry name" value="BLR5631 PROTEIN"/>
    <property type="match status" value="1"/>
</dbReference>
<dbReference type="Gene3D" id="3.40.50.850">
    <property type="entry name" value="Isochorismatase-like"/>
    <property type="match status" value="1"/>
</dbReference>
<proteinExistence type="predicted"/>
<name>A0A934JSF9_9GAMM</name>
<evidence type="ECO:0000313" key="3">
    <source>
        <dbReference type="EMBL" id="MBJ7536247.1"/>
    </source>
</evidence>
<dbReference type="AlphaFoldDB" id="A0A934JSF9"/>
<dbReference type="Proteomes" id="UP000628710">
    <property type="component" value="Unassembled WGS sequence"/>
</dbReference>
<keyword evidence="1 3" id="KW-0378">Hydrolase</keyword>
<dbReference type="PANTHER" id="PTHR43540">
    <property type="entry name" value="PEROXYUREIDOACRYLATE/UREIDOACRYLATE AMIDOHYDROLASE-RELATED"/>
    <property type="match status" value="1"/>
</dbReference>
<comment type="caution">
    <text evidence="3">The sequence shown here is derived from an EMBL/GenBank/DDBJ whole genome shotgun (WGS) entry which is preliminary data.</text>
</comment>
<evidence type="ECO:0000313" key="4">
    <source>
        <dbReference type="Proteomes" id="UP000628710"/>
    </source>
</evidence>
<dbReference type="Pfam" id="PF00857">
    <property type="entry name" value="Isochorismatase"/>
    <property type="match status" value="1"/>
</dbReference>
<protein>
    <submittedName>
        <fullName evidence="3">Cysteine hydrolase</fullName>
    </submittedName>
</protein>
<gene>
    <name evidence="3" type="ORF">I8J31_00990</name>
</gene>
<keyword evidence="4" id="KW-1185">Reference proteome</keyword>
<dbReference type="InterPro" id="IPR050272">
    <property type="entry name" value="Isochorismatase-like_hydrls"/>
</dbReference>
<dbReference type="SUPFAM" id="SSF52499">
    <property type="entry name" value="Isochorismatase-like hydrolases"/>
    <property type="match status" value="1"/>
</dbReference>
<dbReference type="CDD" id="cd01014">
    <property type="entry name" value="nicotinamidase_related"/>
    <property type="match status" value="1"/>
</dbReference>
<sequence>MNKTALIVIDVQNDYFLKGKFPLWNTQQTLENTLAAVELAKAQSMPIILVQHISDAAGLFAKGEVGTALHPDLESKAANAERVIKTFADGFEQTNLEATLQAHQVDTLLICGMMTQNCVTHTAISKAAEKYHVTILQDACTTVDENIHAFALNALSTRLPLTSVNDALS</sequence>
<organism evidence="3 4">
    <name type="scientific">Marinomonas transparens</name>
    <dbReference type="NCBI Taxonomy" id="2795388"/>
    <lineage>
        <taxon>Bacteria</taxon>
        <taxon>Pseudomonadati</taxon>
        <taxon>Pseudomonadota</taxon>
        <taxon>Gammaproteobacteria</taxon>
        <taxon>Oceanospirillales</taxon>
        <taxon>Oceanospirillaceae</taxon>
        <taxon>Marinomonas</taxon>
    </lineage>
</organism>
<reference evidence="3" key="1">
    <citation type="submission" date="2020-12" db="EMBL/GenBank/DDBJ databases">
        <title>Marinomonas arctica sp. nov., a psychrotolerant bacterium isolated from the Arctic.</title>
        <authorList>
            <person name="Zhang Y."/>
        </authorList>
    </citation>
    <scope>NUCLEOTIDE SEQUENCE</scope>
    <source>
        <strain evidence="3">C1424</strain>
    </source>
</reference>
<dbReference type="InterPro" id="IPR036380">
    <property type="entry name" value="Isochorismatase-like_sf"/>
</dbReference>
<dbReference type="InterPro" id="IPR000868">
    <property type="entry name" value="Isochorismatase-like_dom"/>
</dbReference>
<dbReference type="RefSeq" id="WP_199466320.1">
    <property type="nucleotide sequence ID" value="NZ_JAEMNX010000001.1"/>
</dbReference>
<dbReference type="GO" id="GO:0016787">
    <property type="term" value="F:hydrolase activity"/>
    <property type="evidence" value="ECO:0007669"/>
    <property type="project" value="UniProtKB-KW"/>
</dbReference>
<evidence type="ECO:0000259" key="2">
    <source>
        <dbReference type="Pfam" id="PF00857"/>
    </source>
</evidence>
<evidence type="ECO:0000256" key="1">
    <source>
        <dbReference type="ARBA" id="ARBA00022801"/>
    </source>
</evidence>
<dbReference type="EMBL" id="JAEMNX010000001">
    <property type="protein sequence ID" value="MBJ7536247.1"/>
    <property type="molecule type" value="Genomic_DNA"/>
</dbReference>
<feature type="domain" description="Isochorismatase-like" evidence="2">
    <location>
        <begin position="4"/>
        <end position="157"/>
    </location>
</feature>